<dbReference type="SUPFAM" id="SSF81296">
    <property type="entry name" value="E set domains"/>
    <property type="match status" value="1"/>
</dbReference>
<feature type="coiled-coil region" evidence="1">
    <location>
        <begin position="32"/>
        <end position="59"/>
    </location>
</feature>
<feature type="region of interest" description="Disordered" evidence="2">
    <location>
        <begin position="59"/>
        <end position="78"/>
    </location>
</feature>
<proteinExistence type="predicted"/>
<evidence type="ECO:0000313" key="4">
    <source>
        <dbReference type="Proteomes" id="UP000178092"/>
    </source>
</evidence>
<gene>
    <name evidence="3" type="ORF">A3C04_03975</name>
</gene>
<dbReference type="Gene3D" id="2.60.40.10">
    <property type="entry name" value="Immunoglobulins"/>
    <property type="match status" value="1"/>
</dbReference>
<evidence type="ECO:0000313" key="3">
    <source>
        <dbReference type="EMBL" id="OHA66565.1"/>
    </source>
</evidence>
<feature type="region of interest" description="Disordered" evidence="2">
    <location>
        <begin position="443"/>
        <end position="469"/>
    </location>
</feature>
<dbReference type="InterPro" id="IPR036366">
    <property type="entry name" value="PGBDSf"/>
</dbReference>
<sequence>MKKILARLFAGIIAVSIACSMPSTVKGQDVSLESLQLQIQNLLAIVAQLHEQLQAMQEGQATGLGSPSSSASAAPALAPTPTGNIDTIRESGFLWCHTFYTNLRFGGRGIETWLIQYALEREGFFIADQEQQGNNEFGESTRAAVIAFQEKYQSEILAPFGLQRGTGFVGEATKSMLNKLYGCPPGGGDNGPIRITGMDPLYGPVGTLVTINGFGFSQENNHIHLGRGVLSGIRSDDGVTLRFQVPSVINPECYYLKPSCGFELFTVPPLSYEVYAENERGRSNSRSFTVYAGQVPPATITPIPTMTLRPTPTPILISPTVTPVATATPTPLATWAPEITRVKMYPDADKVIIGEAAYLNYIVTNKDGHPLGGNINWDDGATHVFDCRDYGNSVGVTLWKEHAWNKAGKYTVNFSVRDCLAGGKAIESKLEVTVSAKVTSTPIPTPTLTPTLAPSPSATPWPTGTPTPTPIATATPTPKPSPTPTIIPSPSPTPVAGFTPVSVPILELKYFPLQISSSNLDGEITGTNESITTMRSRVSNLSNSTLAGMEEGTKYKGYKNSAAKPYLDFSIQESKEFLKAMPLSSTQVPWNPGIYRPDYVKMLTQDVNICDYVDNRGVKEVWIWGYHYRNIEPVESNMSMGTGIQAYWNYRTYGDVSNSERSDDLPKCASTYTMYNYNYTRGYENALHDHMHQLENLFGYADNALFWYNFVGKHFNEEPGQWVCGNTHFPPNATRDYHYTHGDFVTTKCEDWHPDGSGASRTFTCSAWGCTEAGFYAWWMQNLPGYENGISRNGTLLRNWWDLYADFDREIQKGKSLTASGIINPLIIEAPVDGQTLSYGDPNWYSFTAKPLSGATKYQYQFFQNGVLVTTKESSDGVLWLGPPDPEYSLLKMGEVTVEVRALVSGEWTAATSITIILGGLG</sequence>
<keyword evidence="1" id="KW-0175">Coiled coil</keyword>
<feature type="compositionally biased region" description="Low complexity" evidence="2">
    <location>
        <begin position="61"/>
        <end position="78"/>
    </location>
</feature>
<organism evidence="3 4">
    <name type="scientific">Candidatus Wildermuthbacteria bacterium RIFCSPHIGHO2_02_FULL_45_25</name>
    <dbReference type="NCBI Taxonomy" id="1802450"/>
    <lineage>
        <taxon>Bacteria</taxon>
        <taxon>Candidatus Wildermuthiibacteriota</taxon>
    </lineage>
</organism>
<accession>A0A1G2R110</accession>
<dbReference type="Proteomes" id="UP000178092">
    <property type="component" value="Unassembled WGS sequence"/>
</dbReference>
<dbReference type="CDD" id="cd00102">
    <property type="entry name" value="IPT"/>
    <property type="match status" value="1"/>
</dbReference>
<evidence type="ECO:0000256" key="1">
    <source>
        <dbReference type="SAM" id="Coils"/>
    </source>
</evidence>
<dbReference type="InterPro" id="IPR036365">
    <property type="entry name" value="PGBD-like_sf"/>
</dbReference>
<dbReference type="SUPFAM" id="SSF47090">
    <property type="entry name" value="PGBD-like"/>
    <property type="match status" value="1"/>
</dbReference>
<feature type="compositionally biased region" description="Low complexity" evidence="2">
    <location>
        <begin position="443"/>
        <end position="456"/>
    </location>
</feature>
<protein>
    <recommendedName>
        <fullName evidence="5">Peptidoglycan binding-like domain-containing protein</fullName>
    </recommendedName>
</protein>
<dbReference type="Gene3D" id="1.10.101.10">
    <property type="entry name" value="PGBD-like superfamily/PGBD"/>
    <property type="match status" value="1"/>
</dbReference>
<dbReference type="PANTHER" id="PTHR15124:SF27">
    <property type="entry name" value="MIGRATION AND INVASION ENHANCER 1"/>
    <property type="match status" value="1"/>
</dbReference>
<evidence type="ECO:0008006" key="5">
    <source>
        <dbReference type="Google" id="ProtNLM"/>
    </source>
</evidence>
<name>A0A1G2R110_9BACT</name>
<dbReference type="PROSITE" id="PS51257">
    <property type="entry name" value="PROKAR_LIPOPROTEIN"/>
    <property type="match status" value="1"/>
</dbReference>
<dbReference type="AlphaFoldDB" id="A0A1G2R110"/>
<evidence type="ECO:0000256" key="2">
    <source>
        <dbReference type="SAM" id="MobiDB-lite"/>
    </source>
</evidence>
<dbReference type="InterPro" id="IPR051441">
    <property type="entry name" value="SelW_related"/>
</dbReference>
<dbReference type="EMBL" id="MHTV01000030">
    <property type="protein sequence ID" value="OHA66565.1"/>
    <property type="molecule type" value="Genomic_DNA"/>
</dbReference>
<comment type="caution">
    <text evidence="3">The sequence shown here is derived from an EMBL/GenBank/DDBJ whole genome shotgun (WGS) entry which is preliminary data.</text>
</comment>
<reference evidence="3 4" key="1">
    <citation type="journal article" date="2016" name="Nat. Commun.">
        <title>Thousands of microbial genomes shed light on interconnected biogeochemical processes in an aquifer system.</title>
        <authorList>
            <person name="Anantharaman K."/>
            <person name="Brown C.T."/>
            <person name="Hug L.A."/>
            <person name="Sharon I."/>
            <person name="Castelle C.J."/>
            <person name="Probst A.J."/>
            <person name="Thomas B.C."/>
            <person name="Singh A."/>
            <person name="Wilkins M.J."/>
            <person name="Karaoz U."/>
            <person name="Brodie E.L."/>
            <person name="Williams K.H."/>
            <person name="Hubbard S.S."/>
            <person name="Banfield J.F."/>
        </authorList>
    </citation>
    <scope>NUCLEOTIDE SEQUENCE [LARGE SCALE GENOMIC DNA]</scope>
</reference>
<dbReference type="InterPro" id="IPR013783">
    <property type="entry name" value="Ig-like_fold"/>
</dbReference>
<dbReference type="InterPro" id="IPR014756">
    <property type="entry name" value="Ig_E-set"/>
</dbReference>
<dbReference type="PANTHER" id="PTHR15124">
    <property type="entry name" value="SELENOPROTEIN W"/>
    <property type="match status" value="1"/>
</dbReference>
<feature type="compositionally biased region" description="Pro residues" evidence="2">
    <location>
        <begin position="457"/>
        <end position="469"/>
    </location>
</feature>